<dbReference type="Pfam" id="PF13175">
    <property type="entry name" value="AAA_15"/>
    <property type="match status" value="1"/>
</dbReference>
<feature type="domain" description="Endonuclease GajA/Old nuclease/RecF-like AAA" evidence="1">
    <location>
        <begin position="1"/>
        <end position="315"/>
    </location>
</feature>
<dbReference type="SUPFAM" id="SSF52540">
    <property type="entry name" value="P-loop containing nucleoside triphosphate hydrolases"/>
    <property type="match status" value="1"/>
</dbReference>
<dbReference type="STRING" id="588581.Cpap_3404"/>
<keyword evidence="3" id="KW-1185">Reference proteome</keyword>
<dbReference type="NCBIfam" id="NF038234">
    <property type="entry name" value="retron_eff_Eco8"/>
    <property type="match status" value="1"/>
</dbReference>
<dbReference type="EMBL" id="ACXX02000002">
    <property type="protein sequence ID" value="EGD48976.1"/>
    <property type="molecule type" value="Genomic_DNA"/>
</dbReference>
<dbReference type="eggNOG" id="ENOG502Z95X">
    <property type="taxonomic scope" value="Bacteria"/>
</dbReference>
<dbReference type="InterPro" id="IPR041685">
    <property type="entry name" value="AAA_GajA/Old/RecF-like"/>
</dbReference>
<dbReference type="PANTHER" id="PTHR32182:SF22">
    <property type="entry name" value="ATP-DEPENDENT ENDONUCLEASE, OLD FAMILY-RELATED"/>
    <property type="match status" value="1"/>
</dbReference>
<comment type="caution">
    <text evidence="2">The sequence shown here is derived from an EMBL/GenBank/DDBJ whole genome shotgun (WGS) entry which is preliminary data.</text>
</comment>
<accession>F1T8Z4</accession>
<evidence type="ECO:0000259" key="1">
    <source>
        <dbReference type="Pfam" id="PF13175"/>
    </source>
</evidence>
<dbReference type="Proteomes" id="UP000003860">
    <property type="component" value="Unassembled WGS sequence"/>
</dbReference>
<gene>
    <name evidence="2" type="ORF">Cpap_3404</name>
</gene>
<dbReference type="PANTHER" id="PTHR32182">
    <property type="entry name" value="DNA REPLICATION AND REPAIR PROTEIN RECF"/>
    <property type="match status" value="1"/>
</dbReference>
<name>F1T8Z4_9FIRM</name>
<reference evidence="2" key="2">
    <citation type="submission" date="2011-01" db="EMBL/GenBank/DDBJ databases">
        <title>The Non-contiguous Finished genome of Clostridium papyrosolvens.</title>
        <authorList>
            <person name="Lucas S."/>
            <person name="Copeland A."/>
            <person name="Lapidus A."/>
            <person name="Cheng J.-F."/>
            <person name="Goodwin L."/>
            <person name="Pitluck S."/>
            <person name="Misra M."/>
            <person name="Chertkov O."/>
            <person name="Detter J.C."/>
            <person name="Han C."/>
            <person name="Tapia R."/>
            <person name="Land M."/>
            <person name="Hauser L."/>
            <person name="Kyrpides N."/>
            <person name="Ivanova N."/>
            <person name="Pagani I."/>
            <person name="Mouttaki H."/>
            <person name="He Z."/>
            <person name="Zhou J."/>
            <person name="Hemme C.L."/>
            <person name="Woyke T."/>
        </authorList>
    </citation>
    <scope>NUCLEOTIDE SEQUENCE [LARGE SCALE GENOMIC DNA]</scope>
    <source>
        <strain evidence="2">DSM 2782</strain>
    </source>
</reference>
<dbReference type="GO" id="GO:0006302">
    <property type="term" value="P:double-strand break repair"/>
    <property type="evidence" value="ECO:0007669"/>
    <property type="project" value="TreeGrafter"/>
</dbReference>
<reference evidence="2" key="1">
    <citation type="submission" date="2009-07" db="EMBL/GenBank/DDBJ databases">
        <authorList>
            <consortium name="US DOE Joint Genome Institute (JGI-PGF)"/>
            <person name="Lucas S."/>
            <person name="Copeland A."/>
            <person name="Lapidus A."/>
            <person name="Glavina del Rio T."/>
            <person name="Tice H."/>
            <person name="Bruce D."/>
            <person name="Goodwin L."/>
            <person name="Pitluck S."/>
            <person name="Larimer F."/>
            <person name="Land M.L."/>
            <person name="Mouttaki H."/>
            <person name="He Z."/>
            <person name="Zhou J."/>
            <person name="Hemme C.L."/>
        </authorList>
    </citation>
    <scope>NUCLEOTIDE SEQUENCE [LARGE SCALE GENOMIC DNA]</scope>
    <source>
        <strain evidence="2">DSM 2782</strain>
    </source>
</reference>
<proteinExistence type="predicted"/>
<dbReference type="InterPro" id="IPR027417">
    <property type="entry name" value="P-loop_NTPase"/>
</dbReference>
<dbReference type="AlphaFoldDB" id="F1T8Z4"/>
<dbReference type="GO" id="GO:0000731">
    <property type="term" value="P:DNA synthesis involved in DNA repair"/>
    <property type="evidence" value="ECO:0007669"/>
    <property type="project" value="TreeGrafter"/>
</dbReference>
<dbReference type="Gene3D" id="3.40.50.300">
    <property type="entry name" value="P-loop containing nucleotide triphosphate hydrolases"/>
    <property type="match status" value="1"/>
</dbReference>
<sequence length="669" mass="78181">MGIAKIEILNYKSIKKCNMDLTDINLLIGENGCGKSNILSAVKYFIQNLGSDEEINDCGNIFDINNPFSNCVKISIYFDISKFRLIASNQLLKNEVKRYRSYYLKIMKLSVNKLLKVSLTKIKGKRIIWNIPRDDRKILSSIFPVYFLDSRRIDLFNWSELWHSIGDLIKLDNDIRIEFQEAISKHMDECKDSKFIYTLKNINDIIKTSPVQLLQYSPKEYSNSLLKTYLQGDTFTYKTKKLAYFSNGTNAYNYTIFLLDILELISKTKLKTPTIVLDEPELSLHHSLIDNLSNKIFESGSYIKTIASTHSPRLVKNVLQDSEQRKLIYHVKFINSYSKISKMKLFTDINSREKTFITDDHSNAYFSKILLCVEGESDLAFFSNKYIRDIYPILNFVDIYKSMSNKVIENIIHPQKRKYSTTCITLLDMDKILNFDIKKSKFKLNSFFKKSGEAYKYQLSYNSAPLNYLYKRISGIVNKSHISYDDKWGFCDDAHYITLVKLLKEYFASQSIFINATTIEGMIVNKDNLQIFTDFYLKKLSDSELIKFHSIYDSFITVTEKCNFLRLLCNGKSDTILNTDKLKLPKTETKNIEILRKRKTDGWMSEFIEYYLEKLIERTGLVFSNFKEYKSLVNKYPDLKNFITNEFKVDFKELNSLIQLIELNSGVII</sequence>
<evidence type="ECO:0000313" key="2">
    <source>
        <dbReference type="EMBL" id="EGD48976.1"/>
    </source>
</evidence>
<dbReference type="RefSeq" id="WP_004617023.1">
    <property type="nucleotide sequence ID" value="NZ_ACXX02000002.1"/>
</dbReference>
<evidence type="ECO:0000313" key="3">
    <source>
        <dbReference type="Proteomes" id="UP000003860"/>
    </source>
</evidence>
<protein>
    <recommendedName>
        <fullName evidence="1">Endonuclease GajA/Old nuclease/RecF-like AAA domain-containing protein</fullName>
    </recommendedName>
</protein>
<dbReference type="OrthoDB" id="1803022at2"/>
<organism evidence="2 3">
    <name type="scientific">Ruminiclostridium papyrosolvens DSM 2782</name>
    <dbReference type="NCBI Taxonomy" id="588581"/>
    <lineage>
        <taxon>Bacteria</taxon>
        <taxon>Bacillati</taxon>
        <taxon>Bacillota</taxon>
        <taxon>Clostridia</taxon>
        <taxon>Eubacteriales</taxon>
        <taxon>Oscillospiraceae</taxon>
        <taxon>Ruminiclostridium</taxon>
    </lineage>
</organism>